<reference evidence="1 2" key="1">
    <citation type="submission" date="2024-06" db="EMBL/GenBank/DDBJ databases">
        <title>A chromosome level genome sequence of Diviner's sage (Salvia divinorum).</title>
        <authorList>
            <person name="Ford S.A."/>
            <person name="Ro D.-K."/>
            <person name="Ness R.W."/>
            <person name="Phillips M.A."/>
        </authorList>
    </citation>
    <scope>NUCLEOTIDE SEQUENCE [LARGE SCALE GENOMIC DNA]</scope>
    <source>
        <strain evidence="1">SAF-2024a</strain>
        <tissue evidence="1">Leaf</tissue>
    </source>
</reference>
<protein>
    <submittedName>
        <fullName evidence="1">Uncharacterized protein</fullName>
    </submittedName>
</protein>
<dbReference type="AlphaFoldDB" id="A0ABD1HDF7"/>
<keyword evidence="2" id="KW-1185">Reference proteome</keyword>
<comment type="caution">
    <text evidence="1">The sequence shown here is derived from an EMBL/GenBank/DDBJ whole genome shotgun (WGS) entry which is preliminary data.</text>
</comment>
<evidence type="ECO:0000313" key="1">
    <source>
        <dbReference type="EMBL" id="KAL1553134.1"/>
    </source>
</evidence>
<name>A0ABD1HDF7_SALDI</name>
<dbReference type="EMBL" id="JBEAFC010000006">
    <property type="protein sequence ID" value="KAL1553134.1"/>
    <property type="molecule type" value="Genomic_DNA"/>
</dbReference>
<dbReference type="Proteomes" id="UP001567538">
    <property type="component" value="Unassembled WGS sequence"/>
</dbReference>
<sequence length="84" mass="9421">MTYLHLRSRPGSHERLGNLLSHMDETGSSIDLPEAQLKMAMPEQEEKYTYCCNGSPCCICDPSPDMITEQSCVFMLNCCSSVVR</sequence>
<evidence type="ECO:0000313" key="2">
    <source>
        <dbReference type="Proteomes" id="UP001567538"/>
    </source>
</evidence>
<organism evidence="1 2">
    <name type="scientific">Salvia divinorum</name>
    <name type="common">Maria pastora</name>
    <name type="synonym">Diviner's sage</name>
    <dbReference type="NCBI Taxonomy" id="28513"/>
    <lineage>
        <taxon>Eukaryota</taxon>
        <taxon>Viridiplantae</taxon>
        <taxon>Streptophyta</taxon>
        <taxon>Embryophyta</taxon>
        <taxon>Tracheophyta</taxon>
        <taxon>Spermatophyta</taxon>
        <taxon>Magnoliopsida</taxon>
        <taxon>eudicotyledons</taxon>
        <taxon>Gunneridae</taxon>
        <taxon>Pentapetalae</taxon>
        <taxon>asterids</taxon>
        <taxon>lamiids</taxon>
        <taxon>Lamiales</taxon>
        <taxon>Lamiaceae</taxon>
        <taxon>Nepetoideae</taxon>
        <taxon>Mentheae</taxon>
        <taxon>Salviinae</taxon>
        <taxon>Salvia</taxon>
        <taxon>Salvia subgen. Calosphace</taxon>
    </lineage>
</organism>
<proteinExistence type="predicted"/>
<gene>
    <name evidence="1" type="ORF">AAHA92_13847</name>
</gene>
<accession>A0ABD1HDF7</accession>